<proteinExistence type="predicted"/>
<dbReference type="AlphaFoldDB" id="A0A918TYA1"/>
<accession>A0A918TYA1</accession>
<sequence>MEIYSGSYSDGQEAGQKLLRLFDELGVSLSSKLPASENELEKVFELIRLPRTKNGNPVMKGFLSTVLRKDYYNAEIIEVLGASTFIEDQTDCSPLSELAADSGLVQFASWTGDYSDGDAWCLDILEDRVVCIPVGVPETRAEALERAYGIFPDFLYLEAYLRCSAEIRGWLPK</sequence>
<gene>
    <name evidence="1" type="ORF">GCM10007100_36850</name>
</gene>
<reference evidence="1" key="2">
    <citation type="submission" date="2020-09" db="EMBL/GenBank/DDBJ databases">
        <authorList>
            <person name="Sun Q."/>
            <person name="Kim S."/>
        </authorList>
    </citation>
    <scope>NUCLEOTIDE SEQUENCE</scope>
    <source>
        <strain evidence="1">KCTC 12988</strain>
    </source>
</reference>
<evidence type="ECO:0000313" key="2">
    <source>
        <dbReference type="Proteomes" id="UP000644507"/>
    </source>
</evidence>
<protein>
    <submittedName>
        <fullName evidence="1">Uncharacterized protein</fullName>
    </submittedName>
</protein>
<name>A0A918TYA1_9BACT</name>
<dbReference type="Proteomes" id="UP000644507">
    <property type="component" value="Unassembled WGS sequence"/>
</dbReference>
<reference evidence="1" key="1">
    <citation type="journal article" date="2014" name="Int. J. Syst. Evol. Microbiol.">
        <title>Complete genome sequence of Corynebacterium casei LMG S-19264T (=DSM 44701T), isolated from a smear-ripened cheese.</title>
        <authorList>
            <consortium name="US DOE Joint Genome Institute (JGI-PGF)"/>
            <person name="Walter F."/>
            <person name="Albersmeier A."/>
            <person name="Kalinowski J."/>
            <person name="Ruckert C."/>
        </authorList>
    </citation>
    <scope>NUCLEOTIDE SEQUENCE</scope>
    <source>
        <strain evidence="1">KCTC 12988</strain>
    </source>
</reference>
<comment type="caution">
    <text evidence="1">The sequence shown here is derived from an EMBL/GenBank/DDBJ whole genome shotgun (WGS) entry which is preliminary data.</text>
</comment>
<dbReference type="EMBL" id="BMXI01000019">
    <property type="protein sequence ID" value="GHC65649.1"/>
    <property type="molecule type" value="Genomic_DNA"/>
</dbReference>
<dbReference type="RefSeq" id="WP_189573561.1">
    <property type="nucleotide sequence ID" value="NZ_BMXI01000019.1"/>
</dbReference>
<keyword evidence="2" id="KW-1185">Reference proteome</keyword>
<evidence type="ECO:0000313" key="1">
    <source>
        <dbReference type="EMBL" id="GHC65649.1"/>
    </source>
</evidence>
<organism evidence="1 2">
    <name type="scientific">Roseibacillus persicicus</name>
    <dbReference type="NCBI Taxonomy" id="454148"/>
    <lineage>
        <taxon>Bacteria</taxon>
        <taxon>Pseudomonadati</taxon>
        <taxon>Verrucomicrobiota</taxon>
        <taxon>Verrucomicrobiia</taxon>
        <taxon>Verrucomicrobiales</taxon>
        <taxon>Verrucomicrobiaceae</taxon>
        <taxon>Roseibacillus</taxon>
    </lineage>
</organism>